<evidence type="ECO:0000256" key="2">
    <source>
        <dbReference type="SAM" id="Phobius"/>
    </source>
</evidence>
<evidence type="ECO:0000313" key="3">
    <source>
        <dbReference type="Ensembl" id="ENSMMSP00000001507.1"/>
    </source>
</evidence>
<feature type="transmembrane region" description="Helical" evidence="2">
    <location>
        <begin position="144"/>
        <end position="163"/>
    </location>
</feature>
<gene>
    <name evidence="3" type="primary">TMEM31</name>
</gene>
<reference evidence="3" key="1">
    <citation type="submission" date="2025-08" db="UniProtKB">
        <authorList>
            <consortium name="Ensembl"/>
        </authorList>
    </citation>
    <scope>IDENTIFICATION</scope>
</reference>
<protein>
    <submittedName>
        <fullName evidence="3">Transmembrane protein 31</fullName>
    </submittedName>
</protein>
<dbReference type="AlphaFoldDB" id="A0A8C6CJ80"/>
<feature type="transmembrane region" description="Helical" evidence="2">
    <location>
        <begin position="119"/>
        <end position="138"/>
    </location>
</feature>
<keyword evidence="4" id="KW-1185">Reference proteome</keyword>
<dbReference type="GeneTree" id="ENSGT00390000001638"/>
<evidence type="ECO:0000313" key="4">
    <source>
        <dbReference type="Proteomes" id="UP000694544"/>
    </source>
</evidence>
<dbReference type="Proteomes" id="UP000694544">
    <property type="component" value="Unplaced"/>
</dbReference>
<organism evidence="3 4">
    <name type="scientific">Moschus moschiferus</name>
    <name type="common">Siberian musk deer</name>
    <name type="synonym">Moschus sibiricus</name>
    <dbReference type="NCBI Taxonomy" id="68415"/>
    <lineage>
        <taxon>Eukaryota</taxon>
        <taxon>Metazoa</taxon>
        <taxon>Chordata</taxon>
        <taxon>Craniata</taxon>
        <taxon>Vertebrata</taxon>
        <taxon>Euteleostomi</taxon>
        <taxon>Mammalia</taxon>
        <taxon>Eutheria</taxon>
        <taxon>Laurasiatheria</taxon>
        <taxon>Artiodactyla</taxon>
        <taxon>Ruminantia</taxon>
        <taxon>Pecora</taxon>
        <taxon>Moschidae</taxon>
        <taxon>Moschus</taxon>
    </lineage>
</organism>
<name>A0A8C6CJ80_MOSMO</name>
<dbReference type="Ensembl" id="ENSMMST00000001657.1">
    <property type="protein sequence ID" value="ENSMMSP00000001507.1"/>
    <property type="gene ID" value="ENSMMSG00000001213.1"/>
</dbReference>
<proteinExistence type="predicted"/>
<accession>A0A8C6CJ80</accession>
<feature type="compositionally biased region" description="Basic and acidic residues" evidence="1">
    <location>
        <begin position="23"/>
        <end position="32"/>
    </location>
</feature>
<evidence type="ECO:0000256" key="1">
    <source>
        <dbReference type="SAM" id="MobiDB-lite"/>
    </source>
</evidence>
<keyword evidence="2" id="KW-0812">Transmembrane</keyword>
<reference evidence="3" key="2">
    <citation type="submission" date="2025-09" db="UniProtKB">
        <authorList>
            <consortium name="Ensembl"/>
        </authorList>
    </citation>
    <scope>IDENTIFICATION</scope>
</reference>
<feature type="region of interest" description="Disordered" evidence="1">
    <location>
        <begin position="1"/>
        <end position="48"/>
    </location>
</feature>
<keyword evidence="2" id="KW-0472">Membrane</keyword>
<keyword evidence="2" id="KW-1133">Transmembrane helix</keyword>
<sequence>TNKNERKQLMPNKSDAPSGDQGEEMKEPEHRTPAGQRTQRAGTRPSRCRLLSHRTPATSINGKVNLPRVLSWPLQWITSLHQLPAILQLYPEFLLVFKEAFIDMSHYPKDYVKKIRLPIMLHPSALFTLHFHLLFLPILLFLPFFFLFELLLLLLIILFILILF</sequence>